<dbReference type="InterPro" id="IPR035906">
    <property type="entry name" value="MetI-like_sf"/>
</dbReference>
<dbReference type="PANTHER" id="PTHR30193">
    <property type="entry name" value="ABC TRANSPORTER PERMEASE PROTEIN"/>
    <property type="match status" value="1"/>
</dbReference>
<gene>
    <name evidence="9" type="ORF">FB564_3798</name>
</gene>
<evidence type="ECO:0000256" key="6">
    <source>
        <dbReference type="ARBA" id="ARBA00023136"/>
    </source>
</evidence>
<keyword evidence="3" id="KW-1003">Cell membrane</keyword>
<dbReference type="InterPro" id="IPR000515">
    <property type="entry name" value="MetI-like"/>
</dbReference>
<dbReference type="Proteomes" id="UP000315983">
    <property type="component" value="Unassembled WGS sequence"/>
</dbReference>
<keyword evidence="6 7" id="KW-0472">Membrane</keyword>
<keyword evidence="4 7" id="KW-0812">Transmembrane</keyword>
<feature type="transmembrane region" description="Helical" evidence="7">
    <location>
        <begin position="92"/>
        <end position="113"/>
    </location>
</feature>
<comment type="caution">
    <text evidence="9">The sequence shown here is derived from an EMBL/GenBank/DDBJ whole genome shotgun (WGS) entry which is preliminary data.</text>
</comment>
<dbReference type="InterPro" id="IPR051393">
    <property type="entry name" value="ABC_transporter_permease"/>
</dbReference>
<protein>
    <submittedName>
        <fullName evidence="9">Carbohydrate ABC transporter membrane protein 1 (CUT1 family)</fullName>
    </submittedName>
</protein>
<accession>A0A542XRV3</accession>
<feature type="domain" description="ABC transmembrane type-1" evidence="8">
    <location>
        <begin position="88"/>
        <end position="309"/>
    </location>
</feature>
<feature type="transmembrane region" description="Helical" evidence="7">
    <location>
        <begin position="184"/>
        <end position="204"/>
    </location>
</feature>
<evidence type="ECO:0000313" key="10">
    <source>
        <dbReference type="Proteomes" id="UP000315983"/>
    </source>
</evidence>
<dbReference type="SUPFAM" id="SSF161098">
    <property type="entry name" value="MetI-like"/>
    <property type="match status" value="1"/>
</dbReference>
<dbReference type="PROSITE" id="PS50928">
    <property type="entry name" value="ABC_TM1"/>
    <property type="match status" value="1"/>
</dbReference>
<dbReference type="GO" id="GO:0005886">
    <property type="term" value="C:plasma membrane"/>
    <property type="evidence" value="ECO:0007669"/>
    <property type="project" value="UniProtKB-SubCell"/>
</dbReference>
<organism evidence="9 10">
    <name type="scientific">Salinispora arenicola</name>
    <dbReference type="NCBI Taxonomy" id="168697"/>
    <lineage>
        <taxon>Bacteria</taxon>
        <taxon>Bacillati</taxon>
        <taxon>Actinomycetota</taxon>
        <taxon>Actinomycetes</taxon>
        <taxon>Micromonosporales</taxon>
        <taxon>Micromonosporaceae</taxon>
        <taxon>Salinispora</taxon>
    </lineage>
</organism>
<proteinExistence type="inferred from homology"/>
<evidence type="ECO:0000256" key="2">
    <source>
        <dbReference type="ARBA" id="ARBA00022448"/>
    </source>
</evidence>
<evidence type="ECO:0000256" key="3">
    <source>
        <dbReference type="ARBA" id="ARBA00022475"/>
    </source>
</evidence>
<feature type="transmembrane region" description="Helical" evidence="7">
    <location>
        <begin position="238"/>
        <end position="260"/>
    </location>
</feature>
<evidence type="ECO:0000256" key="4">
    <source>
        <dbReference type="ARBA" id="ARBA00022692"/>
    </source>
</evidence>
<dbReference type="EMBL" id="VFOL01000001">
    <property type="protein sequence ID" value="TQL38596.1"/>
    <property type="molecule type" value="Genomic_DNA"/>
</dbReference>
<evidence type="ECO:0000313" key="9">
    <source>
        <dbReference type="EMBL" id="TQL38596.1"/>
    </source>
</evidence>
<dbReference type="CDD" id="cd06261">
    <property type="entry name" value="TM_PBP2"/>
    <property type="match status" value="1"/>
</dbReference>
<reference evidence="9 10" key="1">
    <citation type="submission" date="2019-06" db="EMBL/GenBank/DDBJ databases">
        <title>Sequencing the genomes of 1000 actinobacteria strains.</title>
        <authorList>
            <person name="Klenk H.-P."/>
        </authorList>
    </citation>
    <scope>NUCLEOTIDE SEQUENCE [LARGE SCALE GENOMIC DNA]</scope>
    <source>
        <strain evidence="9 10">DSM 44819</strain>
    </source>
</reference>
<evidence type="ECO:0000259" key="8">
    <source>
        <dbReference type="PROSITE" id="PS50928"/>
    </source>
</evidence>
<name>A0A542XRV3_SALAC</name>
<keyword evidence="5 7" id="KW-1133">Transmembrane helix</keyword>
<dbReference type="PANTHER" id="PTHR30193:SF37">
    <property type="entry name" value="INNER MEMBRANE ABC TRANSPORTER PERMEASE PROTEIN YCJO"/>
    <property type="match status" value="1"/>
</dbReference>
<feature type="transmembrane region" description="Helical" evidence="7">
    <location>
        <begin position="125"/>
        <end position="145"/>
    </location>
</feature>
<feature type="transmembrane region" description="Helical" evidence="7">
    <location>
        <begin position="288"/>
        <end position="313"/>
    </location>
</feature>
<dbReference type="Pfam" id="PF00528">
    <property type="entry name" value="BPD_transp_1"/>
    <property type="match status" value="1"/>
</dbReference>
<evidence type="ECO:0000256" key="5">
    <source>
        <dbReference type="ARBA" id="ARBA00022989"/>
    </source>
</evidence>
<feature type="transmembrane region" description="Helical" evidence="7">
    <location>
        <begin position="35"/>
        <end position="58"/>
    </location>
</feature>
<dbReference type="Gene3D" id="1.10.3720.10">
    <property type="entry name" value="MetI-like"/>
    <property type="match status" value="1"/>
</dbReference>
<evidence type="ECO:0000256" key="1">
    <source>
        <dbReference type="ARBA" id="ARBA00004651"/>
    </source>
</evidence>
<comment type="similarity">
    <text evidence="7">Belongs to the binding-protein-dependent transport system permease family.</text>
</comment>
<dbReference type="AlphaFoldDB" id="A0A542XRV3"/>
<sequence>MSVRSGRFLRARRSREPRAGVGPVARGNRQVAVMLAPYLVGLVGLVLLPAAVTLALAFTEYDLVNPPKWAGLDNIVELVTDPVFRVSLTNSLVFALVAVPLRVLLALGLALLLHRRSFGGGAVRTAAMLPTVVPEIAYGLLWLWLLNPLYGPINQLLRVGGENGLTVLGRTPPQWLTDSTDARAAIILMSVFTMGETFVVLLAARRALPADVYEVAVLEDATGWDVFRRVTLPLMAPVLALLVVRDLIASLHFSFVPAFVVTDGGPPPYATTYLSLFIYRTGFEYLRYGYAAAATLVMMLLTVAAVVVQWRLFRRYRAFYRL</sequence>
<comment type="subcellular location">
    <subcellularLocation>
        <location evidence="1 7">Cell membrane</location>
        <topology evidence="1 7">Multi-pass membrane protein</topology>
    </subcellularLocation>
</comment>
<dbReference type="GO" id="GO:0055085">
    <property type="term" value="P:transmembrane transport"/>
    <property type="evidence" value="ECO:0007669"/>
    <property type="project" value="InterPro"/>
</dbReference>
<evidence type="ECO:0000256" key="7">
    <source>
        <dbReference type="RuleBase" id="RU363032"/>
    </source>
</evidence>
<keyword evidence="2 7" id="KW-0813">Transport</keyword>